<evidence type="ECO:0000313" key="2">
    <source>
        <dbReference type="Proteomes" id="UP001595904"/>
    </source>
</evidence>
<protein>
    <recommendedName>
        <fullName evidence="3">Outer membrane protein beta-barrel domain-containing protein</fullName>
    </recommendedName>
</protein>
<dbReference type="EMBL" id="JBHSDU010000015">
    <property type="protein sequence ID" value="MFC4313595.1"/>
    <property type="molecule type" value="Genomic_DNA"/>
</dbReference>
<name>A0ABV8T2G5_9GAMM</name>
<sequence length="258" mass="27807">MNTLDIATAAVLRQAHFHIGVLALVLTAFAATGHAEGWRTTGTIYAQGANMDGYTVVDGNRTDVSVSASELFDHLDMAGMMAVRSETDRFALALNAVFTGLSADAAAKNGNFYDLDVTQDMVELAWSWRLDERYELFVGGRYQSLSVDLSIKRPDGTSGAADKTKSFFDPVIGARAAWPLGQAWTLIARADIGGFGVGSDLTWSALAVADWSLSENFGLVFGYRALDTDYSTGSGDERFKFNMLVAGPLLGLRYNFGP</sequence>
<reference evidence="2" key="1">
    <citation type="journal article" date="2019" name="Int. J. Syst. Evol. Microbiol.">
        <title>The Global Catalogue of Microorganisms (GCM) 10K type strain sequencing project: providing services to taxonomists for standard genome sequencing and annotation.</title>
        <authorList>
            <consortium name="The Broad Institute Genomics Platform"/>
            <consortium name="The Broad Institute Genome Sequencing Center for Infectious Disease"/>
            <person name="Wu L."/>
            <person name="Ma J."/>
        </authorList>
    </citation>
    <scope>NUCLEOTIDE SEQUENCE [LARGE SCALE GENOMIC DNA]</scope>
    <source>
        <strain evidence="2">CGMCC 1.10759</strain>
    </source>
</reference>
<evidence type="ECO:0008006" key="3">
    <source>
        <dbReference type="Google" id="ProtNLM"/>
    </source>
</evidence>
<evidence type="ECO:0000313" key="1">
    <source>
        <dbReference type="EMBL" id="MFC4313595.1"/>
    </source>
</evidence>
<organism evidence="1 2">
    <name type="scientific">Steroidobacter flavus</name>
    <dbReference type="NCBI Taxonomy" id="1842136"/>
    <lineage>
        <taxon>Bacteria</taxon>
        <taxon>Pseudomonadati</taxon>
        <taxon>Pseudomonadota</taxon>
        <taxon>Gammaproteobacteria</taxon>
        <taxon>Steroidobacterales</taxon>
        <taxon>Steroidobacteraceae</taxon>
        <taxon>Steroidobacter</taxon>
    </lineage>
</organism>
<gene>
    <name evidence="1" type="ORF">ACFPN2_31265</name>
</gene>
<proteinExistence type="predicted"/>
<dbReference type="Proteomes" id="UP001595904">
    <property type="component" value="Unassembled WGS sequence"/>
</dbReference>
<comment type="caution">
    <text evidence="1">The sequence shown here is derived from an EMBL/GenBank/DDBJ whole genome shotgun (WGS) entry which is preliminary data.</text>
</comment>
<dbReference type="RefSeq" id="WP_380604050.1">
    <property type="nucleotide sequence ID" value="NZ_JBHSDU010000015.1"/>
</dbReference>
<accession>A0ABV8T2G5</accession>
<keyword evidence="2" id="KW-1185">Reference proteome</keyword>
<dbReference type="SUPFAM" id="SSF56935">
    <property type="entry name" value="Porins"/>
    <property type="match status" value="1"/>
</dbReference>